<dbReference type="AlphaFoldDB" id="A0A9E2W442"/>
<evidence type="ECO:0000256" key="4">
    <source>
        <dbReference type="ARBA" id="ARBA00023237"/>
    </source>
</evidence>
<evidence type="ECO:0000256" key="2">
    <source>
        <dbReference type="ARBA" id="ARBA00022729"/>
    </source>
</evidence>
<keyword evidence="4" id="KW-0998">Cell outer membrane</keyword>
<dbReference type="Pfam" id="PF07980">
    <property type="entry name" value="SusD_RagB"/>
    <property type="match status" value="1"/>
</dbReference>
<organism evidence="7 8">
    <name type="scientific">Pinibacter aurantiacus</name>
    <dbReference type="NCBI Taxonomy" id="2851599"/>
    <lineage>
        <taxon>Bacteria</taxon>
        <taxon>Pseudomonadati</taxon>
        <taxon>Bacteroidota</taxon>
        <taxon>Chitinophagia</taxon>
        <taxon>Chitinophagales</taxon>
        <taxon>Chitinophagaceae</taxon>
        <taxon>Pinibacter</taxon>
    </lineage>
</organism>
<protein>
    <submittedName>
        <fullName evidence="7">RagB/SusD family nutrient uptake outer membrane protein</fullName>
    </submittedName>
</protein>
<sequence length="490" mass="53311">MNKLFVIIFLSLIVASCNKQIDAIKPLTKVSAEGELSSLAGIIETTVGNYTLLASSGNFKPYDLPGLNISEGRGNNVTLQQFGPVSKETDAYFFQNSPAAASGYSSDFYRGSFQIIVSVNTTLEGMQAFETGGFTSLTAADKNKFLYAKGENIFLRAFTYFNLIRIYGKPYYQNAATSSGVPIKKSSSISDNPAPSTVKEVYDFIIADLQQAAQLMKAPVTKTNSFANTAAAWSLLSRVYLYMGGTTTSPDKTFNDAAATYADSVIDQSNGKYSLATGADYIKMFGDDEFGDLGKSSFASNHEIIWAYDNAQGGSEMGQEFHYVNYYGSDVGATFLPSANFKSIIAAGDVRGSFLKMNDASGYTETTKWLCLNMAWITYAPNIYFRLGEVYLNRAEASAKAGDFTQARADLKKIHTRAGLPASDIDNLSDAAVLAAVLKERRIELAFEGHSSYDYFRNGLPMTRTAADNNGQAMTIQPDDPKVVFPIPSF</sequence>
<dbReference type="Proteomes" id="UP000812270">
    <property type="component" value="Unassembled WGS sequence"/>
</dbReference>
<feature type="domain" description="RagB/SusD" evidence="5">
    <location>
        <begin position="381"/>
        <end position="482"/>
    </location>
</feature>
<gene>
    <name evidence="7" type="ORF">KTO63_18930</name>
</gene>
<comment type="caution">
    <text evidence="7">The sequence shown here is derived from an EMBL/GenBank/DDBJ whole genome shotgun (WGS) entry which is preliminary data.</text>
</comment>
<evidence type="ECO:0000256" key="1">
    <source>
        <dbReference type="ARBA" id="ARBA00004442"/>
    </source>
</evidence>
<dbReference type="Pfam" id="PF14322">
    <property type="entry name" value="SusD-like_3"/>
    <property type="match status" value="1"/>
</dbReference>
<dbReference type="EMBL" id="JAHSPG010000015">
    <property type="protein sequence ID" value="MBV4359250.1"/>
    <property type="molecule type" value="Genomic_DNA"/>
</dbReference>
<accession>A0A9E2W442</accession>
<evidence type="ECO:0000313" key="8">
    <source>
        <dbReference type="Proteomes" id="UP000812270"/>
    </source>
</evidence>
<feature type="domain" description="SusD-like N-terminal" evidence="6">
    <location>
        <begin position="101"/>
        <end position="241"/>
    </location>
</feature>
<dbReference type="RefSeq" id="WP_217793264.1">
    <property type="nucleotide sequence ID" value="NZ_JAHSPG010000015.1"/>
</dbReference>
<keyword evidence="2" id="KW-0732">Signal</keyword>
<evidence type="ECO:0000259" key="5">
    <source>
        <dbReference type="Pfam" id="PF07980"/>
    </source>
</evidence>
<keyword evidence="8" id="KW-1185">Reference proteome</keyword>
<name>A0A9E2W442_9BACT</name>
<dbReference type="CDD" id="cd08977">
    <property type="entry name" value="SusD"/>
    <property type="match status" value="1"/>
</dbReference>
<evidence type="ECO:0000259" key="6">
    <source>
        <dbReference type="Pfam" id="PF14322"/>
    </source>
</evidence>
<comment type="subcellular location">
    <subcellularLocation>
        <location evidence="1">Cell outer membrane</location>
    </subcellularLocation>
</comment>
<reference evidence="7" key="1">
    <citation type="submission" date="2021-06" db="EMBL/GenBank/DDBJ databases">
        <authorList>
            <person name="Huq M.A."/>
        </authorList>
    </citation>
    <scope>NUCLEOTIDE SEQUENCE</scope>
    <source>
        <strain evidence="7">MAH-26</strain>
    </source>
</reference>
<proteinExistence type="predicted"/>
<keyword evidence="3" id="KW-0472">Membrane</keyword>
<dbReference type="PROSITE" id="PS51257">
    <property type="entry name" value="PROKAR_LIPOPROTEIN"/>
    <property type="match status" value="1"/>
</dbReference>
<evidence type="ECO:0000313" key="7">
    <source>
        <dbReference type="EMBL" id="MBV4359250.1"/>
    </source>
</evidence>
<dbReference type="GO" id="GO:0009279">
    <property type="term" value="C:cell outer membrane"/>
    <property type="evidence" value="ECO:0007669"/>
    <property type="project" value="UniProtKB-SubCell"/>
</dbReference>
<dbReference type="InterPro" id="IPR033985">
    <property type="entry name" value="SusD-like_N"/>
</dbReference>
<dbReference type="InterPro" id="IPR012944">
    <property type="entry name" value="SusD_RagB_dom"/>
</dbReference>
<evidence type="ECO:0000256" key="3">
    <source>
        <dbReference type="ARBA" id="ARBA00023136"/>
    </source>
</evidence>